<evidence type="ECO:0000256" key="4">
    <source>
        <dbReference type="ARBA" id="ARBA00023002"/>
    </source>
</evidence>
<evidence type="ECO:0000256" key="5">
    <source>
        <dbReference type="ARBA" id="ARBA00023004"/>
    </source>
</evidence>
<dbReference type="InterPro" id="IPR050705">
    <property type="entry name" value="Cytochrome_P450_3A"/>
</dbReference>
<dbReference type="GO" id="GO:0020037">
    <property type="term" value="F:heme binding"/>
    <property type="evidence" value="ECO:0007669"/>
    <property type="project" value="InterPro"/>
</dbReference>
<dbReference type="Gene3D" id="1.10.630.10">
    <property type="entry name" value="Cytochrome P450"/>
    <property type="match status" value="1"/>
</dbReference>
<sequence>YLTWNFGYWSAQGIKGPTPFPIIGTFWLSVSKGIVEGDRILYERYKKDKVYGLFDGSTPNLAIVDGDLLKTVLVKEFSSFQNRRQLPPVFGKAVEKMLTNLVDDEWKKTRNVMSQTFTSGKIKRMMDGLNTYNNILLEKMGERADADEMFEFKDLVGKCTLDMVA</sequence>
<dbReference type="Pfam" id="PF00067">
    <property type="entry name" value="p450"/>
    <property type="match status" value="1"/>
</dbReference>
<name>A0A8J1UZK8_OWEFU</name>
<dbReference type="Proteomes" id="UP000749559">
    <property type="component" value="Unassembled WGS sequence"/>
</dbReference>
<evidence type="ECO:0000256" key="1">
    <source>
        <dbReference type="ARBA" id="ARBA00010617"/>
    </source>
</evidence>
<evidence type="ECO:0000313" key="7">
    <source>
        <dbReference type="Proteomes" id="UP000749559"/>
    </source>
</evidence>
<evidence type="ECO:0000256" key="2">
    <source>
        <dbReference type="ARBA" id="ARBA00022617"/>
    </source>
</evidence>
<comment type="caution">
    <text evidence="6">The sequence shown here is derived from an EMBL/GenBank/DDBJ whole genome shotgun (WGS) entry which is preliminary data.</text>
</comment>
<dbReference type="InterPro" id="IPR036396">
    <property type="entry name" value="Cyt_P450_sf"/>
</dbReference>
<keyword evidence="2" id="KW-0349">Heme</keyword>
<keyword evidence="5" id="KW-0408">Iron</keyword>
<keyword evidence="7" id="KW-1185">Reference proteome</keyword>
<dbReference type="GO" id="GO:0005506">
    <property type="term" value="F:iron ion binding"/>
    <property type="evidence" value="ECO:0007669"/>
    <property type="project" value="InterPro"/>
</dbReference>
<dbReference type="GO" id="GO:0008395">
    <property type="term" value="F:steroid hydroxylase activity"/>
    <property type="evidence" value="ECO:0007669"/>
    <property type="project" value="TreeGrafter"/>
</dbReference>
<dbReference type="InterPro" id="IPR001128">
    <property type="entry name" value="Cyt_P450"/>
</dbReference>
<evidence type="ECO:0000256" key="3">
    <source>
        <dbReference type="ARBA" id="ARBA00022723"/>
    </source>
</evidence>
<keyword evidence="4" id="KW-0560">Oxidoreductase</keyword>
<keyword evidence="3" id="KW-0479">Metal-binding</keyword>
<feature type="non-terminal residue" evidence="6">
    <location>
        <position position="1"/>
    </location>
</feature>
<reference evidence="6" key="1">
    <citation type="submission" date="2022-03" db="EMBL/GenBank/DDBJ databases">
        <authorList>
            <person name="Martin C."/>
        </authorList>
    </citation>
    <scope>NUCLEOTIDE SEQUENCE</scope>
</reference>
<evidence type="ECO:0000313" key="6">
    <source>
        <dbReference type="EMBL" id="CAH1787505.1"/>
    </source>
</evidence>
<dbReference type="SUPFAM" id="SSF48264">
    <property type="entry name" value="Cytochrome P450"/>
    <property type="match status" value="1"/>
</dbReference>
<comment type="similarity">
    <text evidence="1">Belongs to the cytochrome P450 family.</text>
</comment>
<feature type="non-terminal residue" evidence="6">
    <location>
        <position position="165"/>
    </location>
</feature>
<gene>
    <name evidence="6" type="ORF">OFUS_LOCUS13188</name>
</gene>
<organism evidence="6 7">
    <name type="scientific">Owenia fusiformis</name>
    <name type="common">Polychaete worm</name>
    <dbReference type="NCBI Taxonomy" id="6347"/>
    <lineage>
        <taxon>Eukaryota</taxon>
        <taxon>Metazoa</taxon>
        <taxon>Spiralia</taxon>
        <taxon>Lophotrochozoa</taxon>
        <taxon>Annelida</taxon>
        <taxon>Polychaeta</taxon>
        <taxon>Sedentaria</taxon>
        <taxon>Canalipalpata</taxon>
        <taxon>Sabellida</taxon>
        <taxon>Oweniida</taxon>
        <taxon>Oweniidae</taxon>
        <taxon>Owenia</taxon>
    </lineage>
</organism>
<protein>
    <submittedName>
        <fullName evidence="6">Uncharacterized protein</fullName>
    </submittedName>
</protein>
<proteinExistence type="inferred from homology"/>
<dbReference type="AlphaFoldDB" id="A0A8J1UZK8"/>
<dbReference type="PANTHER" id="PTHR24302">
    <property type="entry name" value="CYTOCHROME P450 FAMILY 3"/>
    <property type="match status" value="1"/>
</dbReference>
<dbReference type="PANTHER" id="PTHR24302:SF15">
    <property type="entry name" value="FATTY-ACID PEROXYGENASE"/>
    <property type="match status" value="1"/>
</dbReference>
<dbReference type="GO" id="GO:0016705">
    <property type="term" value="F:oxidoreductase activity, acting on paired donors, with incorporation or reduction of molecular oxygen"/>
    <property type="evidence" value="ECO:0007669"/>
    <property type="project" value="InterPro"/>
</dbReference>
<dbReference type="EMBL" id="CAIIXF020000006">
    <property type="protein sequence ID" value="CAH1787505.1"/>
    <property type="molecule type" value="Genomic_DNA"/>
</dbReference>
<accession>A0A8J1UZK8</accession>